<feature type="binding site" evidence="8">
    <location>
        <position position="136"/>
    </location>
    <ligand>
        <name>[4Fe-4S] cluster</name>
        <dbReference type="ChEBI" id="CHEBI:49883"/>
        <label>2</label>
        <note>4Fe-4S-S-AdoMet</note>
    </ligand>
</feature>
<comment type="similarity">
    <text evidence="8">Belongs to the radical SAM superfamily. Lipoyl synthase family.</text>
</comment>
<evidence type="ECO:0000256" key="3">
    <source>
        <dbReference type="ARBA" id="ARBA00022691"/>
    </source>
</evidence>
<comment type="catalytic activity">
    <reaction evidence="7 8">
        <text>[[Fe-S] cluster scaffold protein carrying a second [4Fe-4S](2+) cluster] + N(6)-octanoyl-L-lysyl-[protein] + 2 oxidized [2Fe-2S]-[ferredoxin] + 2 S-adenosyl-L-methionine + 4 H(+) = [[Fe-S] cluster scaffold protein] + N(6)-[(R)-dihydrolipoyl]-L-lysyl-[protein] + 4 Fe(3+) + 2 hydrogen sulfide + 2 5'-deoxyadenosine + 2 L-methionine + 2 reduced [2Fe-2S]-[ferredoxin]</text>
        <dbReference type="Rhea" id="RHEA:16585"/>
        <dbReference type="Rhea" id="RHEA-COMP:9928"/>
        <dbReference type="Rhea" id="RHEA-COMP:10000"/>
        <dbReference type="Rhea" id="RHEA-COMP:10001"/>
        <dbReference type="Rhea" id="RHEA-COMP:10475"/>
        <dbReference type="Rhea" id="RHEA-COMP:14568"/>
        <dbReference type="Rhea" id="RHEA-COMP:14569"/>
        <dbReference type="ChEBI" id="CHEBI:15378"/>
        <dbReference type="ChEBI" id="CHEBI:17319"/>
        <dbReference type="ChEBI" id="CHEBI:29034"/>
        <dbReference type="ChEBI" id="CHEBI:29919"/>
        <dbReference type="ChEBI" id="CHEBI:33722"/>
        <dbReference type="ChEBI" id="CHEBI:33737"/>
        <dbReference type="ChEBI" id="CHEBI:33738"/>
        <dbReference type="ChEBI" id="CHEBI:57844"/>
        <dbReference type="ChEBI" id="CHEBI:59789"/>
        <dbReference type="ChEBI" id="CHEBI:78809"/>
        <dbReference type="ChEBI" id="CHEBI:83100"/>
        <dbReference type="EC" id="2.8.1.8"/>
    </reaction>
</comment>
<dbReference type="InterPro" id="IPR003698">
    <property type="entry name" value="Lipoyl_synth"/>
</dbReference>
<dbReference type="PANTHER" id="PTHR10949">
    <property type="entry name" value="LIPOYL SYNTHASE"/>
    <property type="match status" value="1"/>
</dbReference>
<dbReference type="InterPro" id="IPR031691">
    <property type="entry name" value="LIAS_N"/>
</dbReference>
<keyword evidence="5 8" id="KW-0408">Iron</keyword>
<evidence type="ECO:0000256" key="9">
    <source>
        <dbReference type="SAM" id="MobiDB-lite"/>
    </source>
</evidence>
<dbReference type="NCBIfam" id="TIGR00510">
    <property type="entry name" value="lipA"/>
    <property type="match status" value="1"/>
</dbReference>
<dbReference type="GO" id="GO:0009249">
    <property type="term" value="P:protein lipoylation"/>
    <property type="evidence" value="ECO:0007669"/>
    <property type="project" value="UniProtKB-UniRule"/>
</dbReference>
<feature type="domain" description="Radical SAM core" evidence="10">
    <location>
        <begin position="115"/>
        <end position="334"/>
    </location>
</feature>
<comment type="cofactor">
    <cofactor evidence="8">
        <name>[4Fe-4S] cluster</name>
        <dbReference type="ChEBI" id="CHEBI:49883"/>
    </cofactor>
    <text evidence="8">Binds 2 [4Fe-4S] clusters per subunit. One cluster is coordinated with 3 cysteines and an exchangeable S-adenosyl-L-methionine.</text>
</comment>
<keyword evidence="4 8" id="KW-0479">Metal-binding</keyword>
<dbReference type="AlphaFoldDB" id="A0A075I3Z3"/>
<proteinExistence type="inferred from homology"/>
<dbReference type="PROSITE" id="PS51918">
    <property type="entry name" value="RADICAL_SAM"/>
    <property type="match status" value="1"/>
</dbReference>
<dbReference type="SFLD" id="SFLDG01058">
    <property type="entry name" value="lipoyl_synthase_like"/>
    <property type="match status" value="1"/>
</dbReference>
<dbReference type="Pfam" id="PF16881">
    <property type="entry name" value="LIAS_N"/>
    <property type="match status" value="1"/>
</dbReference>
<dbReference type="NCBIfam" id="NF004019">
    <property type="entry name" value="PRK05481.1"/>
    <property type="match status" value="1"/>
</dbReference>
<dbReference type="InterPro" id="IPR007197">
    <property type="entry name" value="rSAM"/>
</dbReference>
<evidence type="ECO:0000256" key="6">
    <source>
        <dbReference type="ARBA" id="ARBA00023014"/>
    </source>
</evidence>
<organism evidence="11">
    <name type="scientific">uncultured marine group II/III euryarchaeote KM3_91_B08</name>
    <dbReference type="NCBI Taxonomy" id="1456541"/>
    <lineage>
        <taxon>Archaea</taxon>
        <taxon>Methanobacteriati</taxon>
        <taxon>Methanobacteriota</taxon>
        <taxon>environmental samples</taxon>
    </lineage>
</organism>
<protein>
    <recommendedName>
        <fullName evidence="8">Lipoyl synthase</fullName>
        <ecNumber evidence="8">2.8.1.8</ecNumber>
    </recommendedName>
    <alternativeName>
        <fullName evidence="8">Lip-syn</fullName>
        <shortName evidence="8">LS</shortName>
    </alternativeName>
    <alternativeName>
        <fullName evidence="8">Lipoate synthase</fullName>
    </alternativeName>
    <alternativeName>
        <fullName evidence="8">Lipoic acid synthase</fullName>
    </alternativeName>
    <alternativeName>
        <fullName evidence="8">Sulfur insertion protein LipA</fullName>
    </alternativeName>
</protein>
<sequence length="367" mass="40098">MPKTTPDITRCIAQSRTILRRRMINGASSSDGAMATHLPTIDPESAAGGGCGGVSRESARERRMSKRKRLPKWFATTLPTGAARVRYLETSSNVHEHGLHTVCEEARCPNVHDCWGRGTATFMVAGEVCTRGCRFCAVGTVKAPPALDSHEPDELAEAVARMGLSHAVITVVNRDDLPDGGASHYRDCILAVSQRSPEVGLELLCSDLDGNLDALAALLDDLPLRVFAHNVECVPRLDSVVRDPRASFEQSLTVLREARRLRPDIRIKSSIMVGLGETDEEVTQAMRMLREAGVSMITLGQYLQPGDRHLPVDRFPEPAQFQRWDRDAREMGFDAVASGPLVRSSYRAGLLWEESHGGQPVLLGGQA</sequence>
<dbReference type="SFLD" id="SFLDF00271">
    <property type="entry name" value="lipoyl_synthase"/>
    <property type="match status" value="1"/>
</dbReference>
<comment type="function">
    <text evidence="8">Catalyzes the radical-mediated insertion of two sulfur atoms into the C-6 and C-8 positions of the octanoyl moiety bound to the lipoyl domains of lipoate-dependent enzymes, thereby converting the octanoylated domains into lipoylated derivatives.</text>
</comment>
<reference evidence="11" key="1">
    <citation type="journal article" date="2014" name="Genome Biol. Evol.">
        <title>Pangenome evidence for extensive interdomain horizontal transfer affecting lineage core and shell genes in uncultured planktonic thaumarchaeota and euryarchaeota.</title>
        <authorList>
            <person name="Deschamps P."/>
            <person name="Zivanovic Y."/>
            <person name="Moreira D."/>
            <person name="Rodriguez-Valera F."/>
            <person name="Lopez-Garcia P."/>
        </authorList>
    </citation>
    <scope>NUCLEOTIDE SEQUENCE</scope>
</reference>
<keyword evidence="3 8" id="KW-0949">S-adenosyl-L-methionine</keyword>
<dbReference type="InterPro" id="IPR013785">
    <property type="entry name" value="Aldolase_TIM"/>
</dbReference>
<dbReference type="HAMAP" id="MF_00206">
    <property type="entry name" value="Lipoyl_synth"/>
    <property type="match status" value="1"/>
</dbReference>
<dbReference type="GO" id="GO:0046872">
    <property type="term" value="F:metal ion binding"/>
    <property type="evidence" value="ECO:0007669"/>
    <property type="project" value="UniProtKB-KW"/>
</dbReference>
<feature type="binding site" evidence="8">
    <location>
        <position position="133"/>
    </location>
    <ligand>
        <name>[4Fe-4S] cluster</name>
        <dbReference type="ChEBI" id="CHEBI:49883"/>
        <label>2</label>
        <note>4Fe-4S-S-AdoMet</note>
    </ligand>
</feature>
<dbReference type="UniPathway" id="UPA00538">
    <property type="reaction ID" value="UER00593"/>
</dbReference>
<evidence type="ECO:0000256" key="1">
    <source>
        <dbReference type="ARBA" id="ARBA00022485"/>
    </source>
</evidence>
<dbReference type="PANTHER" id="PTHR10949:SF0">
    <property type="entry name" value="LIPOYL SYNTHASE, MITOCHONDRIAL"/>
    <property type="match status" value="1"/>
</dbReference>
<comment type="pathway">
    <text evidence="8">Protein modification; protein lipoylation via endogenous pathway; protein N(6)-(lipoyl)lysine from octanoyl-[acyl-carrier-protein]: step 2/2.</text>
</comment>
<evidence type="ECO:0000256" key="4">
    <source>
        <dbReference type="ARBA" id="ARBA00022723"/>
    </source>
</evidence>
<feature type="region of interest" description="Disordered" evidence="9">
    <location>
        <begin position="41"/>
        <end position="68"/>
    </location>
</feature>
<evidence type="ECO:0000256" key="7">
    <source>
        <dbReference type="ARBA" id="ARBA00047326"/>
    </source>
</evidence>
<gene>
    <name evidence="8 11" type="primary">lipA</name>
</gene>
<dbReference type="InterPro" id="IPR058240">
    <property type="entry name" value="rSAM_sf"/>
</dbReference>
<evidence type="ECO:0000256" key="2">
    <source>
        <dbReference type="ARBA" id="ARBA00022679"/>
    </source>
</evidence>
<dbReference type="GO" id="GO:0051539">
    <property type="term" value="F:4 iron, 4 sulfur cluster binding"/>
    <property type="evidence" value="ECO:0007669"/>
    <property type="project" value="UniProtKB-UniRule"/>
</dbReference>
<dbReference type="SMART" id="SM00729">
    <property type="entry name" value="Elp3"/>
    <property type="match status" value="1"/>
</dbReference>
<dbReference type="NCBIfam" id="NF009544">
    <property type="entry name" value="PRK12928.1"/>
    <property type="match status" value="1"/>
</dbReference>
<feature type="binding site" evidence="8">
    <location>
        <position position="114"/>
    </location>
    <ligand>
        <name>[4Fe-4S] cluster</name>
        <dbReference type="ChEBI" id="CHEBI:49883"/>
        <label>1</label>
    </ligand>
</feature>
<keyword evidence="6 8" id="KW-0411">Iron-sulfur</keyword>
<feature type="binding site" evidence="8">
    <location>
        <position position="103"/>
    </location>
    <ligand>
        <name>[4Fe-4S] cluster</name>
        <dbReference type="ChEBI" id="CHEBI:49883"/>
        <label>1</label>
    </ligand>
</feature>
<dbReference type="EMBL" id="KF901171">
    <property type="protein sequence ID" value="AIF20653.1"/>
    <property type="molecule type" value="Genomic_DNA"/>
</dbReference>
<dbReference type="GO" id="GO:0016992">
    <property type="term" value="F:lipoate synthase activity"/>
    <property type="evidence" value="ECO:0007669"/>
    <property type="project" value="UniProtKB-UniRule"/>
</dbReference>
<dbReference type="InterPro" id="IPR006638">
    <property type="entry name" value="Elp3/MiaA/NifB-like_rSAM"/>
</dbReference>
<evidence type="ECO:0000313" key="11">
    <source>
        <dbReference type="EMBL" id="AIF20653.1"/>
    </source>
</evidence>
<feature type="binding site" evidence="8">
    <location>
        <position position="345"/>
    </location>
    <ligand>
        <name>[4Fe-4S] cluster</name>
        <dbReference type="ChEBI" id="CHEBI:49883"/>
        <label>1</label>
    </ligand>
</feature>
<keyword evidence="8" id="KW-0963">Cytoplasm</keyword>
<accession>A0A075I3Z3</accession>
<evidence type="ECO:0000256" key="5">
    <source>
        <dbReference type="ARBA" id="ARBA00023004"/>
    </source>
</evidence>
<dbReference type="SUPFAM" id="SSF102114">
    <property type="entry name" value="Radical SAM enzymes"/>
    <property type="match status" value="1"/>
</dbReference>
<feature type="binding site" evidence="8">
    <location>
        <position position="108"/>
    </location>
    <ligand>
        <name>[4Fe-4S] cluster</name>
        <dbReference type="ChEBI" id="CHEBI:49883"/>
        <label>1</label>
    </ligand>
</feature>
<keyword evidence="2 8" id="KW-0808">Transferase</keyword>
<dbReference type="SFLD" id="SFLDS00029">
    <property type="entry name" value="Radical_SAM"/>
    <property type="match status" value="1"/>
</dbReference>
<dbReference type="Gene3D" id="3.20.20.70">
    <property type="entry name" value="Aldolase class I"/>
    <property type="match status" value="1"/>
</dbReference>
<evidence type="ECO:0000256" key="8">
    <source>
        <dbReference type="HAMAP-Rule" id="MF_00206"/>
    </source>
</evidence>
<comment type="subcellular location">
    <subcellularLocation>
        <location evidence="8">Cytoplasm</location>
    </subcellularLocation>
</comment>
<dbReference type="EC" id="2.8.1.8" evidence="8"/>
<name>A0A075I3Z3_9EURY</name>
<dbReference type="PIRSF" id="PIRSF005963">
    <property type="entry name" value="Lipoyl_synth"/>
    <property type="match status" value="1"/>
</dbReference>
<dbReference type="Pfam" id="PF04055">
    <property type="entry name" value="Radical_SAM"/>
    <property type="match status" value="1"/>
</dbReference>
<evidence type="ECO:0000259" key="10">
    <source>
        <dbReference type="PROSITE" id="PS51918"/>
    </source>
</evidence>
<feature type="binding site" evidence="8">
    <location>
        <position position="129"/>
    </location>
    <ligand>
        <name>[4Fe-4S] cluster</name>
        <dbReference type="ChEBI" id="CHEBI:49883"/>
        <label>2</label>
        <note>4Fe-4S-S-AdoMet</note>
    </ligand>
</feature>
<dbReference type="GO" id="GO:0005737">
    <property type="term" value="C:cytoplasm"/>
    <property type="evidence" value="ECO:0007669"/>
    <property type="project" value="UniProtKB-SubCell"/>
</dbReference>
<keyword evidence="1 8" id="KW-0004">4Fe-4S</keyword>